<dbReference type="InterPro" id="IPR052222">
    <property type="entry name" value="DESIGUAL"/>
</dbReference>
<organism evidence="8 9">
    <name type="scientific">Eragrostis curvula</name>
    <name type="common">weeping love grass</name>
    <dbReference type="NCBI Taxonomy" id="38414"/>
    <lineage>
        <taxon>Eukaryota</taxon>
        <taxon>Viridiplantae</taxon>
        <taxon>Streptophyta</taxon>
        <taxon>Embryophyta</taxon>
        <taxon>Tracheophyta</taxon>
        <taxon>Spermatophyta</taxon>
        <taxon>Magnoliopsida</taxon>
        <taxon>Liliopsida</taxon>
        <taxon>Poales</taxon>
        <taxon>Poaceae</taxon>
        <taxon>PACMAD clade</taxon>
        <taxon>Chloridoideae</taxon>
        <taxon>Eragrostideae</taxon>
        <taxon>Eragrostidinae</taxon>
        <taxon>Eragrostis</taxon>
    </lineage>
</organism>
<dbReference type="Proteomes" id="UP000324897">
    <property type="component" value="Chromosome 7"/>
</dbReference>
<comment type="similarity">
    <text evidence="6">Belongs to the DESIGUAL family.</text>
</comment>
<dbReference type="GO" id="GO:0012505">
    <property type="term" value="C:endomembrane system"/>
    <property type="evidence" value="ECO:0007669"/>
    <property type="project" value="UniProtKB-SubCell"/>
</dbReference>
<protein>
    <recommendedName>
        <fullName evidence="10">CASP-like protein</fullName>
    </recommendedName>
</protein>
<keyword evidence="9" id="KW-1185">Reference proteome</keyword>
<keyword evidence="3" id="KW-0732">Signal</keyword>
<keyword evidence="2 7" id="KW-0812">Transmembrane</keyword>
<dbReference type="EMBL" id="RWGY01000029">
    <property type="protein sequence ID" value="TVU19516.1"/>
    <property type="molecule type" value="Genomic_DNA"/>
</dbReference>
<evidence type="ECO:0000256" key="7">
    <source>
        <dbReference type="SAM" id="Phobius"/>
    </source>
</evidence>
<evidence type="ECO:0000256" key="2">
    <source>
        <dbReference type="ARBA" id="ARBA00022692"/>
    </source>
</evidence>
<reference evidence="8 9" key="1">
    <citation type="journal article" date="2019" name="Sci. Rep.">
        <title>A high-quality genome of Eragrostis curvula grass provides insights into Poaceae evolution and supports new strategies to enhance forage quality.</title>
        <authorList>
            <person name="Carballo J."/>
            <person name="Santos B.A.C.M."/>
            <person name="Zappacosta D."/>
            <person name="Garbus I."/>
            <person name="Selva J.P."/>
            <person name="Gallo C.A."/>
            <person name="Diaz A."/>
            <person name="Albertini E."/>
            <person name="Caccamo M."/>
            <person name="Echenique V."/>
        </authorList>
    </citation>
    <scope>NUCLEOTIDE SEQUENCE [LARGE SCALE GENOMIC DNA]</scope>
    <source>
        <strain evidence="9">cv. Victoria</strain>
        <tissue evidence="8">Leaf</tissue>
    </source>
</reference>
<dbReference type="Gramene" id="TVU19516">
    <property type="protein sequence ID" value="TVU19516"/>
    <property type="gene ID" value="EJB05_35667"/>
</dbReference>
<feature type="non-terminal residue" evidence="8">
    <location>
        <position position="1"/>
    </location>
</feature>
<gene>
    <name evidence="8" type="ORF">EJB05_35667</name>
</gene>
<feature type="transmembrane region" description="Helical" evidence="7">
    <location>
        <begin position="44"/>
        <end position="63"/>
    </location>
</feature>
<keyword evidence="5 7" id="KW-0472">Membrane</keyword>
<evidence type="ECO:0000256" key="5">
    <source>
        <dbReference type="ARBA" id="ARBA00023136"/>
    </source>
</evidence>
<accession>A0A5J9U7H0</accession>
<proteinExistence type="inferred from homology"/>
<sequence>MEKMVIIVSAVVASLGVLSAILSFAAEGSKLTPYDILVYGRECIYPQSPALGLAVLAAILLLVAKVMASAASGCCGCCKSRAVASETKRVAGILCAVLSW</sequence>
<evidence type="ECO:0000256" key="6">
    <source>
        <dbReference type="ARBA" id="ARBA00029467"/>
    </source>
</evidence>
<keyword evidence="4 7" id="KW-1133">Transmembrane helix</keyword>
<evidence type="ECO:0008006" key="10">
    <source>
        <dbReference type="Google" id="ProtNLM"/>
    </source>
</evidence>
<evidence type="ECO:0000256" key="3">
    <source>
        <dbReference type="ARBA" id="ARBA00022729"/>
    </source>
</evidence>
<comment type="subcellular location">
    <subcellularLocation>
        <location evidence="1">Endomembrane system</location>
        <topology evidence="1">Multi-pass membrane protein</topology>
    </subcellularLocation>
</comment>
<dbReference type="PANTHER" id="PTHR31769">
    <property type="entry name" value="OS07G0462200 PROTEIN-RELATED"/>
    <property type="match status" value="1"/>
</dbReference>
<name>A0A5J9U7H0_9POAL</name>
<evidence type="ECO:0000256" key="1">
    <source>
        <dbReference type="ARBA" id="ARBA00004127"/>
    </source>
</evidence>
<evidence type="ECO:0000313" key="9">
    <source>
        <dbReference type="Proteomes" id="UP000324897"/>
    </source>
</evidence>
<dbReference type="Pfam" id="PF06749">
    <property type="entry name" value="DUF1218"/>
    <property type="match status" value="1"/>
</dbReference>
<dbReference type="AlphaFoldDB" id="A0A5J9U7H0"/>
<comment type="caution">
    <text evidence="8">The sequence shown here is derived from an EMBL/GenBank/DDBJ whole genome shotgun (WGS) entry which is preliminary data.</text>
</comment>
<evidence type="ECO:0000313" key="8">
    <source>
        <dbReference type="EMBL" id="TVU19516.1"/>
    </source>
</evidence>
<dbReference type="InterPro" id="IPR009606">
    <property type="entry name" value="DEAL/Modifying_wall_lignin1/2"/>
</dbReference>
<evidence type="ECO:0000256" key="4">
    <source>
        <dbReference type="ARBA" id="ARBA00022989"/>
    </source>
</evidence>